<dbReference type="InterPro" id="IPR036047">
    <property type="entry name" value="F-box-like_dom_sf"/>
</dbReference>
<dbReference type="Pfam" id="PF08268">
    <property type="entry name" value="FBA_3"/>
    <property type="match status" value="1"/>
</dbReference>
<feature type="domain" description="F-box associated beta-propeller type 3" evidence="2">
    <location>
        <begin position="141"/>
        <end position="458"/>
    </location>
</feature>
<name>A0A087HJM3_ARAAL</name>
<dbReference type="InterPro" id="IPR013187">
    <property type="entry name" value="F-box-assoc_dom_typ3"/>
</dbReference>
<dbReference type="PANTHER" id="PTHR31111:SF14">
    <property type="entry name" value="F-BOX ASSOCIATED DOMAIN-CONTAINING PROTEIN"/>
    <property type="match status" value="1"/>
</dbReference>
<dbReference type="Pfam" id="PF00646">
    <property type="entry name" value="F-box"/>
    <property type="match status" value="1"/>
</dbReference>
<dbReference type="InterPro" id="IPR017451">
    <property type="entry name" value="F-box-assoc_interact_dom"/>
</dbReference>
<evidence type="ECO:0008006" key="5">
    <source>
        <dbReference type="Google" id="ProtNLM"/>
    </source>
</evidence>
<dbReference type="OMA" id="HEICRPH"/>
<evidence type="ECO:0000259" key="1">
    <source>
        <dbReference type="Pfam" id="PF00646"/>
    </source>
</evidence>
<evidence type="ECO:0000313" key="4">
    <source>
        <dbReference type="Proteomes" id="UP000029120"/>
    </source>
</evidence>
<dbReference type="Gene3D" id="2.40.50.140">
    <property type="entry name" value="Nucleic acid-binding proteins"/>
    <property type="match status" value="1"/>
</dbReference>
<sequence>MNRGRSTLKRSVPEHDLTLEECHCIAKFISLRRSNLIKIIDARRENSLALSPARFRESIWFRRAAFTHKRRKRKRIIIRRRVRGRDMCPIPLDLVLEILIRLPANSMTRFKCVSKQWSSLISCKHFCNRLFTITRQQQPHLYMCLLNEDRKCILLSLSSTSPNNTCLVVDQDLSISGMGGFFVNVVRGLMCFSVRKMVSIYNSTTRQRLTLPAIKFDIRAEQGQNNKSIQYYIGHDPVSDQYKILCTIAMSSHWLANLRSEHWVFVLEAGGSWKKVIPLENYHLHSPDTVAQVINGSVVHYLAWVNMYTCAVVSFDIRSEELTTTLVPLEAGDVDLPAAGMKAGLIKYGGKIAVFDHTRLKDNGLVDLWIVDNARKGWSTKRLVVQPCQRHLVHDIVLIVKGTTQDNKVILAPAEMCTQFYFLCYDMRSNDLRKVEIKGVPQRWFDRECYFDLTVMDESDSIVYLKT</sequence>
<keyword evidence="4" id="KW-1185">Reference proteome</keyword>
<dbReference type="Gramene" id="KFK42325">
    <property type="protein sequence ID" value="KFK42325"/>
    <property type="gene ID" value="AALP_AA2G241500"/>
</dbReference>
<evidence type="ECO:0000313" key="3">
    <source>
        <dbReference type="EMBL" id="KFK42325.1"/>
    </source>
</evidence>
<evidence type="ECO:0000259" key="2">
    <source>
        <dbReference type="Pfam" id="PF08268"/>
    </source>
</evidence>
<organism evidence="3 4">
    <name type="scientific">Arabis alpina</name>
    <name type="common">Alpine rock-cress</name>
    <dbReference type="NCBI Taxonomy" id="50452"/>
    <lineage>
        <taxon>Eukaryota</taxon>
        <taxon>Viridiplantae</taxon>
        <taxon>Streptophyta</taxon>
        <taxon>Embryophyta</taxon>
        <taxon>Tracheophyta</taxon>
        <taxon>Spermatophyta</taxon>
        <taxon>Magnoliopsida</taxon>
        <taxon>eudicotyledons</taxon>
        <taxon>Gunneridae</taxon>
        <taxon>Pentapetalae</taxon>
        <taxon>rosids</taxon>
        <taxon>malvids</taxon>
        <taxon>Brassicales</taxon>
        <taxon>Brassicaceae</taxon>
        <taxon>Arabideae</taxon>
        <taxon>Arabis</taxon>
    </lineage>
</organism>
<proteinExistence type="predicted"/>
<gene>
    <name evidence="3" type="ordered locus">AALP_Aa2g241500</name>
</gene>
<dbReference type="PANTHER" id="PTHR31111">
    <property type="entry name" value="BNAA05G37150D PROTEIN-RELATED"/>
    <property type="match status" value="1"/>
</dbReference>
<dbReference type="SUPFAM" id="SSF81383">
    <property type="entry name" value="F-box domain"/>
    <property type="match status" value="1"/>
</dbReference>
<dbReference type="InterPro" id="IPR012340">
    <property type="entry name" value="NA-bd_OB-fold"/>
</dbReference>
<dbReference type="NCBIfam" id="TIGR01640">
    <property type="entry name" value="F_box_assoc_1"/>
    <property type="match status" value="1"/>
</dbReference>
<reference evidence="4" key="1">
    <citation type="journal article" date="2015" name="Nat. Plants">
        <title>Genome expansion of Arabis alpina linked with retrotransposition and reduced symmetric DNA methylation.</title>
        <authorList>
            <person name="Willing E.M."/>
            <person name="Rawat V."/>
            <person name="Mandakova T."/>
            <person name="Maumus F."/>
            <person name="James G.V."/>
            <person name="Nordstroem K.J."/>
            <person name="Becker C."/>
            <person name="Warthmann N."/>
            <person name="Chica C."/>
            <person name="Szarzynska B."/>
            <person name="Zytnicki M."/>
            <person name="Albani M.C."/>
            <person name="Kiefer C."/>
            <person name="Bergonzi S."/>
            <person name="Castaings L."/>
            <person name="Mateos J.L."/>
            <person name="Berns M.C."/>
            <person name="Bujdoso N."/>
            <person name="Piofczyk T."/>
            <person name="de Lorenzo L."/>
            <person name="Barrero-Sicilia C."/>
            <person name="Mateos I."/>
            <person name="Piednoel M."/>
            <person name="Hagmann J."/>
            <person name="Chen-Min-Tao R."/>
            <person name="Iglesias-Fernandez R."/>
            <person name="Schuster S.C."/>
            <person name="Alonso-Blanco C."/>
            <person name="Roudier F."/>
            <person name="Carbonero P."/>
            <person name="Paz-Ares J."/>
            <person name="Davis S.J."/>
            <person name="Pecinka A."/>
            <person name="Quesneville H."/>
            <person name="Colot V."/>
            <person name="Lysak M.A."/>
            <person name="Weigel D."/>
            <person name="Coupland G."/>
            <person name="Schneeberger K."/>
        </authorList>
    </citation>
    <scope>NUCLEOTIDE SEQUENCE [LARGE SCALE GENOMIC DNA]</scope>
    <source>
        <strain evidence="4">cv. Pajares</strain>
    </source>
</reference>
<dbReference type="InterPro" id="IPR001810">
    <property type="entry name" value="F-box_dom"/>
</dbReference>
<dbReference type="AlphaFoldDB" id="A0A087HJM3"/>
<dbReference type="EMBL" id="CM002870">
    <property type="protein sequence ID" value="KFK42325.1"/>
    <property type="molecule type" value="Genomic_DNA"/>
</dbReference>
<dbReference type="eggNOG" id="ENOG502SNHU">
    <property type="taxonomic scope" value="Eukaryota"/>
</dbReference>
<dbReference type="Gene3D" id="1.20.1280.50">
    <property type="match status" value="1"/>
</dbReference>
<dbReference type="CDD" id="cd22157">
    <property type="entry name" value="F-box_AtFBW1-like"/>
    <property type="match status" value="1"/>
</dbReference>
<dbReference type="Proteomes" id="UP000029120">
    <property type="component" value="Chromosome 2"/>
</dbReference>
<accession>A0A087HJM3</accession>
<feature type="domain" description="F-box" evidence="1">
    <location>
        <begin position="90"/>
        <end position="126"/>
    </location>
</feature>
<dbReference type="OrthoDB" id="1084782at2759"/>
<protein>
    <recommendedName>
        <fullName evidence="5">F-box domain-containing protein</fullName>
    </recommendedName>
</protein>